<organism evidence="1">
    <name type="scientific">Oryza glumipatula</name>
    <dbReference type="NCBI Taxonomy" id="40148"/>
    <lineage>
        <taxon>Eukaryota</taxon>
        <taxon>Viridiplantae</taxon>
        <taxon>Streptophyta</taxon>
        <taxon>Embryophyta</taxon>
        <taxon>Tracheophyta</taxon>
        <taxon>Spermatophyta</taxon>
        <taxon>Magnoliopsida</taxon>
        <taxon>Liliopsida</taxon>
        <taxon>Poales</taxon>
        <taxon>Poaceae</taxon>
        <taxon>BOP clade</taxon>
        <taxon>Oryzoideae</taxon>
        <taxon>Oryzeae</taxon>
        <taxon>Oryzinae</taxon>
        <taxon>Oryza</taxon>
    </lineage>
</organism>
<evidence type="ECO:0000313" key="2">
    <source>
        <dbReference type="Proteomes" id="UP000026961"/>
    </source>
</evidence>
<keyword evidence="2" id="KW-1185">Reference proteome</keyword>
<dbReference type="EnsemblPlants" id="OGLUM03G07550.1">
    <property type="protein sequence ID" value="OGLUM03G07550.1"/>
    <property type="gene ID" value="OGLUM03G07550"/>
</dbReference>
<proteinExistence type="predicted"/>
<name>A0A0D9Z3L1_9ORYZ</name>
<dbReference type="Proteomes" id="UP000026961">
    <property type="component" value="Chromosome 3"/>
</dbReference>
<reference evidence="1" key="1">
    <citation type="submission" date="2015-04" db="UniProtKB">
        <authorList>
            <consortium name="EnsemblPlants"/>
        </authorList>
    </citation>
    <scope>IDENTIFICATION</scope>
</reference>
<reference evidence="1" key="2">
    <citation type="submission" date="2018-05" db="EMBL/GenBank/DDBJ databases">
        <title>OgluRS3 (Oryza glumaepatula Reference Sequence Version 3).</title>
        <authorList>
            <person name="Zhang J."/>
            <person name="Kudrna D."/>
            <person name="Lee S."/>
            <person name="Talag J."/>
            <person name="Welchert J."/>
            <person name="Wing R.A."/>
        </authorList>
    </citation>
    <scope>NUCLEOTIDE SEQUENCE [LARGE SCALE GENOMIC DNA]</scope>
</reference>
<dbReference type="Gramene" id="OGLUM03G07550.1">
    <property type="protein sequence ID" value="OGLUM03G07550.1"/>
    <property type="gene ID" value="OGLUM03G07550"/>
</dbReference>
<dbReference type="AlphaFoldDB" id="A0A0D9Z3L1"/>
<evidence type="ECO:0008006" key="3">
    <source>
        <dbReference type="Google" id="ProtNLM"/>
    </source>
</evidence>
<protein>
    <recommendedName>
        <fullName evidence="3">DUF834 domain-containing protein</fullName>
    </recommendedName>
</protein>
<sequence length="63" mass="6912">MVGGRIGAMRRVRWWRGSARRDKAYSRRSWRGATVKWSDMSAELGDGGASVSGGAGGERRLKT</sequence>
<accession>A0A0D9Z3L1</accession>
<dbReference type="HOGENOM" id="CLU_2889471_0_0_1"/>
<evidence type="ECO:0000313" key="1">
    <source>
        <dbReference type="EnsemblPlants" id="OGLUM03G07550.1"/>
    </source>
</evidence>